<feature type="transmembrane region" description="Helical" evidence="1">
    <location>
        <begin position="178"/>
        <end position="204"/>
    </location>
</feature>
<sequence>MKKHGLRRSLCLLIYVSTGIASIVESIEKESANGGENRASFEEGFGSCLAGRRYATLECVNRGALIALRSIDRRDDLDFGGVHLERADGQQRREEEEEVLDWDYDPKDFGNVVRAATELMERRSLRWNLDSVYPGLELRAGPTLNGNGVLEFVVNEESTIFGDRQQSLGPGRQMMRHLLIPFLLGFKFNLASLIPLMFGFLLLLTKKALLLTKVALVITGLLGWNSFFSATYPPSGIHHSYEGHGSAFPPHYEHYHNFHHRPPYRGFQGNDLHEPTYYGQHVIREVVDVYDNAADQSNVDKSKGRKNFVWVKRRSTDVRETRFARNSVHDPVNVLPCSSTRGQQESSFAYVSQGRRKHGKYSYKRAAIGTISISPRYFSRPRTTRRSKYSSISSISSSREKRRRRLEGAIMRFRICREFALAVCLLATCLLDQAQSRNEYARLFDKCAAERNAFDCLKRRALEILDSAIKDDTVYVLNEYVSIGRDPSAAARNIDRSFKENGTELSLDQMLDNKFHEYISSRNVKLTIPGDAFQGRKKKDKGYGALIMGAMAVGAMMAQLAYGKIAFIAGTALLTAKIALVLSAIIGLKKLVSSHGGGGHEVIYATGSEHHGSYGGGGYGGGWQRAMEGVPTT</sequence>
<accession>A0A8B8HCJ6</accession>
<dbReference type="RefSeq" id="XP_026301408.1">
    <property type="nucleotide sequence ID" value="XM_026445623.1"/>
</dbReference>
<evidence type="ECO:0000313" key="5">
    <source>
        <dbReference type="RefSeq" id="XP_026301408.1"/>
    </source>
</evidence>
<accession>A0A7M7MUW9</accession>
<dbReference type="GO" id="GO:0016020">
    <property type="term" value="C:membrane"/>
    <property type="evidence" value="ECO:0007669"/>
    <property type="project" value="TreeGrafter"/>
</dbReference>
<feature type="chain" id="PRO_5044660720" evidence="2">
    <location>
        <begin position="22"/>
        <end position="633"/>
    </location>
</feature>
<dbReference type="AlphaFoldDB" id="A0A7M7MUW9"/>
<keyword evidence="2" id="KW-0732">Signal</keyword>
<dbReference type="PANTHER" id="PTHR21879:SF24">
    <property type="entry name" value="OSIRIS 10B"/>
    <property type="match status" value="1"/>
</dbReference>
<evidence type="ECO:0000256" key="1">
    <source>
        <dbReference type="SAM" id="Phobius"/>
    </source>
</evidence>
<keyword evidence="1" id="KW-0812">Transmembrane</keyword>
<dbReference type="KEGG" id="ame:100576740"/>
<dbReference type="GeneID" id="100576740"/>
<gene>
    <name evidence="5" type="primary">LOC100576740</name>
</gene>
<reference evidence="3" key="1">
    <citation type="submission" date="2021-01" db="UniProtKB">
        <authorList>
            <consortium name="EnsemblMetazoa"/>
        </authorList>
    </citation>
    <scope>IDENTIFICATION</scope>
    <source>
        <strain evidence="3">DH4</strain>
    </source>
</reference>
<feature type="signal peptide" evidence="2">
    <location>
        <begin position="1"/>
        <end position="21"/>
    </location>
</feature>
<proteinExistence type="predicted"/>
<protein>
    <submittedName>
        <fullName evidence="5">Uncharacterized protein LOC100576740</fullName>
    </submittedName>
</protein>
<keyword evidence="4" id="KW-1185">Reference proteome</keyword>
<evidence type="ECO:0000313" key="3">
    <source>
        <dbReference type="EnsemblMetazoa" id="XP_026301408"/>
    </source>
</evidence>
<feature type="transmembrane region" description="Helical" evidence="1">
    <location>
        <begin position="568"/>
        <end position="588"/>
    </location>
</feature>
<dbReference type="PANTHER" id="PTHR21879">
    <property type="entry name" value="FI03362P-RELATED-RELATED"/>
    <property type="match status" value="1"/>
</dbReference>
<name>A0A7M7MUW9_APIME</name>
<dbReference type="EnsemblMetazoa" id="XM_026445623">
    <property type="protein sequence ID" value="XP_026301408"/>
    <property type="gene ID" value="LOC100576740"/>
</dbReference>
<keyword evidence="1" id="KW-0472">Membrane</keyword>
<dbReference type="OrthoDB" id="8197686at2759"/>
<evidence type="ECO:0000313" key="4">
    <source>
        <dbReference type="Proteomes" id="UP000005203"/>
    </source>
</evidence>
<dbReference type="CTD" id="40764"/>
<dbReference type="Proteomes" id="UP000005203">
    <property type="component" value="Linkage group LG15"/>
</dbReference>
<dbReference type="InterPro" id="IPR012464">
    <property type="entry name" value="DUF1676"/>
</dbReference>
<reference evidence="5" key="2">
    <citation type="submission" date="2025-04" db="UniProtKB">
        <authorList>
            <consortium name="RefSeq"/>
        </authorList>
    </citation>
    <scope>IDENTIFICATION</scope>
    <source>
        <strain evidence="5">DH4</strain>
        <tissue evidence="5">Whole body</tissue>
    </source>
</reference>
<feature type="transmembrane region" description="Helical" evidence="1">
    <location>
        <begin position="543"/>
        <end position="562"/>
    </location>
</feature>
<keyword evidence="1" id="KW-1133">Transmembrane helix</keyword>
<organism evidence="3">
    <name type="scientific">Apis mellifera</name>
    <name type="common">Honeybee</name>
    <dbReference type="NCBI Taxonomy" id="7460"/>
    <lineage>
        <taxon>Eukaryota</taxon>
        <taxon>Metazoa</taxon>
        <taxon>Ecdysozoa</taxon>
        <taxon>Arthropoda</taxon>
        <taxon>Hexapoda</taxon>
        <taxon>Insecta</taxon>
        <taxon>Pterygota</taxon>
        <taxon>Neoptera</taxon>
        <taxon>Endopterygota</taxon>
        <taxon>Hymenoptera</taxon>
        <taxon>Apocrita</taxon>
        <taxon>Aculeata</taxon>
        <taxon>Apoidea</taxon>
        <taxon>Anthophila</taxon>
        <taxon>Apidae</taxon>
        <taxon>Apis</taxon>
    </lineage>
</organism>
<dbReference type="Pfam" id="PF07898">
    <property type="entry name" value="DUF1676"/>
    <property type="match status" value="2"/>
</dbReference>
<evidence type="ECO:0000256" key="2">
    <source>
        <dbReference type="SAM" id="SignalP"/>
    </source>
</evidence>